<evidence type="ECO:0000313" key="2">
    <source>
        <dbReference type="EMBL" id="MCK9684324.1"/>
    </source>
</evidence>
<evidence type="ECO:0000256" key="1">
    <source>
        <dbReference type="SAM" id="SignalP"/>
    </source>
</evidence>
<name>A0A9X1YD39_9BURK</name>
<gene>
    <name evidence="2" type="ORF">LPC04_01235</name>
</gene>
<keyword evidence="1" id="KW-0732">Signal</keyword>
<keyword evidence="3" id="KW-1185">Reference proteome</keyword>
<dbReference type="AlphaFoldDB" id="A0A9X1YD39"/>
<reference evidence="2" key="1">
    <citation type="submission" date="2021-11" db="EMBL/GenBank/DDBJ databases">
        <title>BS-T2-15 a new species belonging to the Comamonadaceae family isolated from the soil of a French oak forest.</title>
        <authorList>
            <person name="Mieszkin S."/>
            <person name="Alain K."/>
        </authorList>
    </citation>
    <scope>NUCLEOTIDE SEQUENCE</scope>
    <source>
        <strain evidence="2">BS-T2-15</strain>
    </source>
</reference>
<feature type="signal peptide" evidence="1">
    <location>
        <begin position="1"/>
        <end position="25"/>
    </location>
</feature>
<organism evidence="2 3">
    <name type="scientific">Scleromatobacter humisilvae</name>
    <dbReference type="NCBI Taxonomy" id="2897159"/>
    <lineage>
        <taxon>Bacteria</taxon>
        <taxon>Pseudomonadati</taxon>
        <taxon>Pseudomonadota</taxon>
        <taxon>Betaproteobacteria</taxon>
        <taxon>Burkholderiales</taxon>
        <taxon>Sphaerotilaceae</taxon>
        <taxon>Scleromatobacter</taxon>
    </lineage>
</organism>
<dbReference type="EMBL" id="JAJLJH010000001">
    <property type="protein sequence ID" value="MCK9684324.1"/>
    <property type="molecule type" value="Genomic_DNA"/>
</dbReference>
<accession>A0A9X1YD39</accession>
<sequence length="209" mass="22314">MTPSTASLSRASASLAIALALAACAATPPALRVGVYAQVATPAELAPTAAGQPASAPPIDPMAGLDCGAGWKATEIPLPAGLPDDGPRSTLHVALVHALAPELTCVTLELDAPLPEKTSWRDWLSRPDADHKQSWKINVPRLKADQLYVWRIEQFRKSNDTPFDHCHVVTRIDISCKQDAACPRHIDLPLQLPDPTALDIVSDCGSQQR</sequence>
<proteinExistence type="predicted"/>
<feature type="chain" id="PRO_5040973696" description="Lipoprotein" evidence="1">
    <location>
        <begin position="26"/>
        <end position="209"/>
    </location>
</feature>
<dbReference type="RefSeq" id="WP_275680357.1">
    <property type="nucleotide sequence ID" value="NZ_JAJLJH010000001.1"/>
</dbReference>
<evidence type="ECO:0000313" key="3">
    <source>
        <dbReference type="Proteomes" id="UP001139353"/>
    </source>
</evidence>
<comment type="caution">
    <text evidence="2">The sequence shown here is derived from an EMBL/GenBank/DDBJ whole genome shotgun (WGS) entry which is preliminary data.</text>
</comment>
<protein>
    <recommendedName>
        <fullName evidence="4">Lipoprotein</fullName>
    </recommendedName>
</protein>
<evidence type="ECO:0008006" key="4">
    <source>
        <dbReference type="Google" id="ProtNLM"/>
    </source>
</evidence>
<dbReference type="Proteomes" id="UP001139353">
    <property type="component" value="Unassembled WGS sequence"/>
</dbReference>